<dbReference type="Proteomes" id="UP000653308">
    <property type="component" value="Unassembled WGS sequence"/>
</dbReference>
<feature type="domain" description="Nudix hydrolase" evidence="6">
    <location>
        <begin position="22"/>
        <end position="150"/>
    </location>
</feature>
<dbReference type="InterPro" id="IPR020084">
    <property type="entry name" value="NUDIX_hydrolase_CS"/>
</dbReference>
<keyword evidence="8" id="KW-1185">Reference proteome</keyword>
<evidence type="ECO:0000256" key="1">
    <source>
        <dbReference type="ARBA" id="ARBA00001946"/>
    </source>
</evidence>
<evidence type="ECO:0000313" key="7">
    <source>
        <dbReference type="EMBL" id="GGY43651.1"/>
    </source>
</evidence>
<dbReference type="InterPro" id="IPR020476">
    <property type="entry name" value="Nudix_hydrolase"/>
</dbReference>
<comment type="caution">
    <text evidence="7">The sequence shown here is derived from an EMBL/GenBank/DDBJ whole genome shotgun (WGS) entry which is preliminary data.</text>
</comment>
<evidence type="ECO:0000259" key="6">
    <source>
        <dbReference type="PROSITE" id="PS51462"/>
    </source>
</evidence>
<evidence type="ECO:0000256" key="3">
    <source>
        <dbReference type="ARBA" id="ARBA00022801"/>
    </source>
</evidence>
<dbReference type="PROSITE" id="PS51462">
    <property type="entry name" value="NUDIX"/>
    <property type="match status" value="1"/>
</dbReference>
<evidence type="ECO:0000313" key="8">
    <source>
        <dbReference type="Proteomes" id="UP000653308"/>
    </source>
</evidence>
<dbReference type="SUPFAM" id="SSF55811">
    <property type="entry name" value="Nudix"/>
    <property type="match status" value="1"/>
</dbReference>
<dbReference type="PANTHER" id="PTHR43046">
    <property type="entry name" value="GDP-MANNOSE MANNOSYL HYDROLASE"/>
    <property type="match status" value="1"/>
</dbReference>
<dbReference type="GO" id="GO:0016787">
    <property type="term" value="F:hydrolase activity"/>
    <property type="evidence" value="ECO:0007669"/>
    <property type="project" value="UniProtKB-KW"/>
</dbReference>
<sequence>MSSELGTLGCMALNAQEAKMAHPRMAAGALFFDAAGRVLMVEHTYKDYWEIPGGYVETGESPLHAAVREVQEELGIKPPIGRLLAVDWAPNEAEGDKVLYLFDGGQLSQEHLAGIALQADELKSFAFLFSEQITERTIPRLARRILAAAEAKSESAPVYLEHGQRPESRAA</sequence>
<dbReference type="PANTHER" id="PTHR43046:SF12">
    <property type="entry name" value="GDP-MANNOSE MANNOSYL HYDROLASE"/>
    <property type="match status" value="1"/>
</dbReference>
<dbReference type="EMBL" id="BMWE01000022">
    <property type="protein sequence ID" value="GGY43651.1"/>
    <property type="molecule type" value="Genomic_DNA"/>
</dbReference>
<protein>
    <submittedName>
        <fullName evidence="7">NUDIX hydrolase</fullName>
    </submittedName>
</protein>
<dbReference type="PRINTS" id="PR00502">
    <property type="entry name" value="NUDIXFAMILY"/>
</dbReference>
<evidence type="ECO:0000256" key="2">
    <source>
        <dbReference type="ARBA" id="ARBA00005582"/>
    </source>
</evidence>
<dbReference type="Gene3D" id="3.90.79.10">
    <property type="entry name" value="Nucleoside Triphosphate Pyrophosphohydrolase"/>
    <property type="match status" value="1"/>
</dbReference>
<dbReference type="InterPro" id="IPR000086">
    <property type="entry name" value="NUDIX_hydrolase_dom"/>
</dbReference>
<dbReference type="CDD" id="cd18876">
    <property type="entry name" value="NUDIX_Hydrolase"/>
    <property type="match status" value="1"/>
</dbReference>
<gene>
    <name evidence="7" type="ORF">GCM10010384_58080</name>
</gene>
<comment type="similarity">
    <text evidence="2 5">Belongs to the Nudix hydrolase family.</text>
</comment>
<dbReference type="InterPro" id="IPR015797">
    <property type="entry name" value="NUDIX_hydrolase-like_dom_sf"/>
</dbReference>
<accession>A0ABQ3AAB1</accession>
<proteinExistence type="inferred from homology"/>
<name>A0ABQ3AAB1_9ACTN</name>
<reference evidence="8" key="1">
    <citation type="journal article" date="2019" name="Int. J. Syst. Evol. Microbiol.">
        <title>The Global Catalogue of Microorganisms (GCM) 10K type strain sequencing project: providing services to taxonomists for standard genome sequencing and annotation.</title>
        <authorList>
            <consortium name="The Broad Institute Genomics Platform"/>
            <consortium name="The Broad Institute Genome Sequencing Center for Infectious Disease"/>
            <person name="Wu L."/>
            <person name="Ma J."/>
        </authorList>
    </citation>
    <scope>NUCLEOTIDE SEQUENCE [LARGE SCALE GENOMIC DNA]</scope>
    <source>
        <strain evidence="8">JCM 4957</strain>
    </source>
</reference>
<keyword evidence="3 5" id="KW-0378">Hydrolase</keyword>
<dbReference type="Pfam" id="PF00293">
    <property type="entry name" value="NUDIX"/>
    <property type="match status" value="1"/>
</dbReference>
<keyword evidence="4" id="KW-0460">Magnesium</keyword>
<comment type="cofactor">
    <cofactor evidence="1">
        <name>Mg(2+)</name>
        <dbReference type="ChEBI" id="CHEBI:18420"/>
    </cofactor>
</comment>
<dbReference type="PROSITE" id="PS00893">
    <property type="entry name" value="NUDIX_BOX"/>
    <property type="match status" value="1"/>
</dbReference>
<organism evidence="7 8">
    <name type="scientific">Streptomyces djakartensis</name>
    <dbReference type="NCBI Taxonomy" id="68193"/>
    <lineage>
        <taxon>Bacteria</taxon>
        <taxon>Bacillati</taxon>
        <taxon>Actinomycetota</taxon>
        <taxon>Actinomycetes</taxon>
        <taxon>Kitasatosporales</taxon>
        <taxon>Streptomycetaceae</taxon>
        <taxon>Streptomyces</taxon>
    </lineage>
</organism>
<evidence type="ECO:0000256" key="5">
    <source>
        <dbReference type="RuleBase" id="RU003476"/>
    </source>
</evidence>
<evidence type="ECO:0000256" key="4">
    <source>
        <dbReference type="ARBA" id="ARBA00022842"/>
    </source>
</evidence>